<keyword evidence="1" id="KW-0378">Hydrolase</keyword>
<comment type="similarity">
    <text evidence="1">Belongs to the peptidase C69 family.</text>
</comment>
<organism evidence="2 3">
    <name type="scientific">Gardnerella vaginalis JCP8108</name>
    <dbReference type="NCBI Taxonomy" id="1261066"/>
    <lineage>
        <taxon>Bacteria</taxon>
        <taxon>Bacillati</taxon>
        <taxon>Actinomycetota</taxon>
        <taxon>Actinomycetes</taxon>
        <taxon>Bifidobacteriales</taxon>
        <taxon>Bifidobacteriaceae</taxon>
        <taxon>Gardnerella</taxon>
    </lineage>
</organism>
<dbReference type="Pfam" id="PF03577">
    <property type="entry name" value="Peptidase_C69"/>
    <property type="match status" value="1"/>
</dbReference>
<feature type="non-terminal residue" evidence="2">
    <location>
        <position position="100"/>
    </location>
</feature>
<evidence type="ECO:0000256" key="1">
    <source>
        <dbReference type="RuleBase" id="RU364089"/>
    </source>
</evidence>
<dbReference type="GO" id="GO:0070004">
    <property type="term" value="F:cysteine-type exopeptidase activity"/>
    <property type="evidence" value="ECO:0007669"/>
    <property type="project" value="InterPro"/>
</dbReference>
<dbReference type="Gene3D" id="3.60.60.10">
    <property type="entry name" value="Penicillin V Acylase, Chain A"/>
    <property type="match status" value="1"/>
</dbReference>
<reference evidence="2 3" key="1">
    <citation type="submission" date="2013-06" db="EMBL/GenBank/DDBJ databases">
        <authorList>
            <person name="Weinstock G."/>
            <person name="Sodergren E."/>
            <person name="Lobos E.A."/>
            <person name="Fulton L."/>
            <person name="Fulton R."/>
            <person name="Courtney L."/>
            <person name="Fronick C."/>
            <person name="O'Laughlin M."/>
            <person name="Godfrey J."/>
            <person name="Wilson R.M."/>
            <person name="Miner T."/>
            <person name="Farmer C."/>
            <person name="Delehaunty K."/>
            <person name="Cordes M."/>
            <person name="Minx P."/>
            <person name="Tomlinson C."/>
            <person name="Chen J."/>
            <person name="Wollam A."/>
            <person name="Pepin K.H."/>
            <person name="Bhonagiri V."/>
            <person name="Zhang X."/>
            <person name="Warren W."/>
            <person name="Mitreva M."/>
            <person name="Mardis E.R."/>
            <person name="Wilson R.K."/>
        </authorList>
    </citation>
    <scope>NUCLEOTIDE SEQUENCE [LARGE SCALE GENOMIC DNA]</scope>
    <source>
        <strain evidence="2 3">JCP8108</strain>
    </source>
</reference>
<gene>
    <name evidence="2" type="ORF">HMPREF1581_00633</name>
</gene>
<keyword evidence="1" id="KW-0224">Dipeptidase</keyword>
<dbReference type="GO" id="GO:0016805">
    <property type="term" value="F:dipeptidase activity"/>
    <property type="evidence" value="ECO:0007669"/>
    <property type="project" value="UniProtKB-KW"/>
</dbReference>
<dbReference type="EC" id="3.4.-.-" evidence="1"/>
<accession>S4GQI2</accession>
<dbReference type="GO" id="GO:0006508">
    <property type="term" value="P:proteolysis"/>
    <property type="evidence" value="ECO:0007669"/>
    <property type="project" value="UniProtKB-KW"/>
</dbReference>
<dbReference type="EMBL" id="ATJJ01000032">
    <property type="protein sequence ID" value="EPI48485.1"/>
    <property type="molecule type" value="Genomic_DNA"/>
</dbReference>
<comment type="caution">
    <text evidence="2">The sequence shown here is derived from an EMBL/GenBank/DDBJ whole genome shotgun (WGS) entry which is preliminary data.</text>
</comment>
<evidence type="ECO:0000313" key="3">
    <source>
        <dbReference type="Proteomes" id="UP000014521"/>
    </source>
</evidence>
<dbReference type="RefSeq" id="WP_016824494.1">
    <property type="nucleotide sequence ID" value="NZ_KE347280.1"/>
</dbReference>
<comment type="catalytic activity">
    <reaction evidence="1">
        <text>an L-aminoacyl-L-amino acid + H2O = 2 an L-alpha-amino acid</text>
        <dbReference type="Rhea" id="RHEA:48940"/>
        <dbReference type="ChEBI" id="CHEBI:15377"/>
        <dbReference type="ChEBI" id="CHEBI:59869"/>
        <dbReference type="ChEBI" id="CHEBI:77460"/>
    </reaction>
</comment>
<proteinExistence type="inferred from homology"/>
<sequence length="100" mass="10842">MACTTILVGRKASYDGSTLIARNEDSANGEFNPKRLVVVKPEDQPRVYKSVLSHVTVELPDNTMQYTSVPNADLREGIWGEAGVNEANVAMSATETLTSN</sequence>
<evidence type="ECO:0000313" key="2">
    <source>
        <dbReference type="EMBL" id="EPI48485.1"/>
    </source>
</evidence>
<dbReference type="HOGENOM" id="CLU_014823_1_2_11"/>
<dbReference type="Proteomes" id="UP000014521">
    <property type="component" value="Unassembled WGS sequence"/>
</dbReference>
<dbReference type="InterPro" id="IPR005322">
    <property type="entry name" value="Peptidase_C69"/>
</dbReference>
<protein>
    <recommendedName>
        <fullName evidence="1">Dipeptidase</fullName>
        <ecNumber evidence="1">3.4.-.-</ecNumber>
    </recommendedName>
</protein>
<dbReference type="AlphaFoldDB" id="S4GQI2"/>
<keyword evidence="1" id="KW-0645">Protease</keyword>
<name>S4GQI2_GARVA</name>